<protein>
    <submittedName>
        <fullName evidence="1">Uncharacterized protein</fullName>
    </submittedName>
</protein>
<evidence type="ECO:0000313" key="1">
    <source>
        <dbReference type="EMBL" id="EEP77495.1"/>
    </source>
</evidence>
<keyword evidence="2" id="KW-1185">Reference proteome</keyword>
<name>C4JFC2_UNCRE</name>
<dbReference type="RefSeq" id="XP_002542828.1">
    <property type="nucleotide sequence ID" value="XM_002542782.1"/>
</dbReference>
<sequence>MSPFCCLRGPKAWYQKLFRRGKSTPRRNPNELKTSNSHHDGRLASYLAEIKDDTSSLSSAEERMIWVVWPEHADDSDSTGRVYSQLVAIAGSERIKTTAFRGCGVICWQVELTMDQRTRAAEIAEVAVMHPDFESPGEPF</sequence>
<organism evidence="1 2">
    <name type="scientific">Uncinocarpus reesii (strain UAMH 1704)</name>
    <dbReference type="NCBI Taxonomy" id="336963"/>
    <lineage>
        <taxon>Eukaryota</taxon>
        <taxon>Fungi</taxon>
        <taxon>Dikarya</taxon>
        <taxon>Ascomycota</taxon>
        <taxon>Pezizomycotina</taxon>
        <taxon>Eurotiomycetes</taxon>
        <taxon>Eurotiomycetidae</taxon>
        <taxon>Onygenales</taxon>
        <taxon>Onygenaceae</taxon>
        <taxon>Uncinocarpus</taxon>
    </lineage>
</organism>
<dbReference type="InParanoid" id="C4JFC2"/>
<gene>
    <name evidence="1" type="ORF">UREG_02344</name>
</gene>
<dbReference type="HOGENOM" id="CLU_1836613_0_0_1"/>
<dbReference type="OrthoDB" id="1896086at2759"/>
<reference evidence="2" key="1">
    <citation type="journal article" date="2009" name="Genome Res.">
        <title>Comparative genomic analyses of the human fungal pathogens Coccidioides and their relatives.</title>
        <authorList>
            <person name="Sharpton T.J."/>
            <person name="Stajich J.E."/>
            <person name="Rounsley S.D."/>
            <person name="Gardner M.J."/>
            <person name="Wortman J.R."/>
            <person name="Jordar V.S."/>
            <person name="Maiti R."/>
            <person name="Kodira C.D."/>
            <person name="Neafsey D.E."/>
            <person name="Zeng Q."/>
            <person name="Hung C.-Y."/>
            <person name="McMahan C."/>
            <person name="Muszewska A."/>
            <person name="Grynberg M."/>
            <person name="Mandel M.A."/>
            <person name="Kellner E.M."/>
            <person name="Barker B.M."/>
            <person name="Galgiani J.N."/>
            <person name="Orbach M.J."/>
            <person name="Kirkland T.N."/>
            <person name="Cole G.T."/>
            <person name="Henn M.R."/>
            <person name="Birren B.W."/>
            <person name="Taylor J.W."/>
        </authorList>
    </citation>
    <scope>NUCLEOTIDE SEQUENCE [LARGE SCALE GENOMIC DNA]</scope>
    <source>
        <strain evidence="2">UAMH 1704</strain>
    </source>
</reference>
<proteinExistence type="predicted"/>
<dbReference type="Proteomes" id="UP000002058">
    <property type="component" value="Unassembled WGS sequence"/>
</dbReference>
<evidence type="ECO:0000313" key="2">
    <source>
        <dbReference type="Proteomes" id="UP000002058"/>
    </source>
</evidence>
<dbReference type="EMBL" id="CH476615">
    <property type="protein sequence ID" value="EEP77495.1"/>
    <property type="molecule type" value="Genomic_DNA"/>
</dbReference>
<dbReference type="VEuPathDB" id="FungiDB:UREG_02344"/>
<dbReference type="AlphaFoldDB" id="C4JFC2"/>
<accession>C4JFC2</accession>
<dbReference type="GeneID" id="8439158"/>
<dbReference type="KEGG" id="ure:UREG_02344"/>